<name>A0AB39U6A7_9BIFI</name>
<organism evidence="2">
    <name type="scientific">Bifidobacterium aquikefiricola</name>
    <dbReference type="NCBI Taxonomy" id="3059038"/>
    <lineage>
        <taxon>Bacteria</taxon>
        <taxon>Bacillati</taxon>
        <taxon>Actinomycetota</taxon>
        <taxon>Actinomycetes</taxon>
        <taxon>Bifidobacteriales</taxon>
        <taxon>Bifidobacteriaceae</taxon>
        <taxon>Bifidobacterium</taxon>
    </lineage>
</organism>
<proteinExistence type="predicted"/>
<dbReference type="KEGG" id="baqk:QN215_09490"/>
<protein>
    <submittedName>
        <fullName evidence="2">Uncharacterized protein</fullName>
    </submittedName>
</protein>
<dbReference type="EMBL" id="CP129674">
    <property type="protein sequence ID" value="XDS44472.1"/>
    <property type="molecule type" value="Genomic_DNA"/>
</dbReference>
<feature type="compositionally biased region" description="Basic and acidic residues" evidence="1">
    <location>
        <begin position="1"/>
        <end position="17"/>
    </location>
</feature>
<reference evidence="2" key="1">
    <citation type="submission" date="2023-07" db="EMBL/GenBank/DDBJ databases">
        <title>Bifidobacterium aquikefiriaerophilum sp. nov. and Bifidobacterium eccum sp. nov., isolated from water kefir.</title>
        <authorList>
            <person name="Breselge S."/>
            <person name="Bellassi P."/>
            <person name="Barcenilla C."/>
            <person name="Alvarez-Ordonez A."/>
            <person name="Morelli L."/>
            <person name="Cotter P.D."/>
        </authorList>
    </citation>
    <scope>NUCLEOTIDE SEQUENCE</scope>
    <source>
        <strain evidence="2">WK041_4_12</strain>
    </source>
</reference>
<gene>
    <name evidence="2" type="ORF">QN215_09490</name>
</gene>
<feature type="compositionally biased region" description="Polar residues" evidence="1">
    <location>
        <begin position="18"/>
        <end position="48"/>
    </location>
</feature>
<sequence>MHPSPPDEAKDRRESTRLKISSTPTSPVTQNFTVSGAFTTSSQRNTPLNVRLQDAAQQEDSSPSQEQTLRSATTTEKSHRYMSNVH</sequence>
<feature type="compositionally biased region" description="Polar residues" evidence="1">
    <location>
        <begin position="55"/>
        <end position="75"/>
    </location>
</feature>
<dbReference type="RefSeq" id="WP_369344048.1">
    <property type="nucleotide sequence ID" value="NZ_CP129674.1"/>
</dbReference>
<dbReference type="AlphaFoldDB" id="A0AB39U6A7"/>
<evidence type="ECO:0000313" key="2">
    <source>
        <dbReference type="EMBL" id="XDS44472.1"/>
    </source>
</evidence>
<feature type="region of interest" description="Disordered" evidence="1">
    <location>
        <begin position="1"/>
        <end position="86"/>
    </location>
</feature>
<accession>A0AB39U6A7</accession>
<evidence type="ECO:0000256" key="1">
    <source>
        <dbReference type="SAM" id="MobiDB-lite"/>
    </source>
</evidence>